<dbReference type="PANTHER" id="PTHR37332:SF1">
    <property type="entry name" value="ELMO DOMAIN-CONTAINING PROTEIN"/>
    <property type="match status" value="1"/>
</dbReference>
<sequence>MAPPPPHPLVRRPSAPAPAGASAATPPPHPQLAPGSIAAASGAASAPAPSSPDFAAAASSFGSALFPPGPGLSAAALPSPGLTPSAAPRGDDAVRELLARRIAAVAYLKRTLLGKNVWLGTLRLTRRDVESIYEPERMRKRTQRALLLGLSLAPLLELSSLPDFARAVLAVVAELDVMPDSAASGFSSLGGGGGKGAHGVRNFFKTGTVRKRGLTSASSLGPGVESAGADASASVLGQSAGEGSWIVHAHVPFAPDFTQTFLTLLDIFSEVYHHLLSFTSQPSGGASGLPGASTPSGMGFPGSASGGFFAGHFDEAGGVSAPASSSLSAQNLDLITKVDVKLKKTLLQVSKEIDGLARHLSKAELDALDPLIRDAPAPEAAAPGYAGSIASGTSGSTLVGSVGDRDWHGSGTAKAAGSAGEFGEGKW</sequence>
<reference evidence="2 3" key="1">
    <citation type="journal article" date="2018" name="Mol. Biol. Evol.">
        <title>Broad Genomic Sampling Reveals a Smut Pathogenic Ancestry of the Fungal Clade Ustilaginomycotina.</title>
        <authorList>
            <person name="Kijpornyongpan T."/>
            <person name="Mondo S.J."/>
            <person name="Barry K."/>
            <person name="Sandor L."/>
            <person name="Lee J."/>
            <person name="Lipzen A."/>
            <person name="Pangilinan J."/>
            <person name="LaButti K."/>
            <person name="Hainaut M."/>
            <person name="Henrissat B."/>
            <person name="Grigoriev I.V."/>
            <person name="Spatafora J.W."/>
            <person name="Aime M.C."/>
        </authorList>
    </citation>
    <scope>NUCLEOTIDE SEQUENCE [LARGE SCALE GENOMIC DNA]</scope>
    <source>
        <strain evidence="2 3">MCA 4186</strain>
    </source>
</reference>
<protein>
    <submittedName>
        <fullName evidence="2">Uncharacterized protein</fullName>
    </submittedName>
</protein>
<evidence type="ECO:0000256" key="1">
    <source>
        <dbReference type="SAM" id="MobiDB-lite"/>
    </source>
</evidence>
<dbReference type="EMBL" id="KZ819285">
    <property type="protein sequence ID" value="PWO00273.1"/>
    <property type="molecule type" value="Genomic_DNA"/>
</dbReference>
<dbReference type="Proteomes" id="UP000245946">
    <property type="component" value="Unassembled WGS sequence"/>
</dbReference>
<feature type="compositionally biased region" description="Low complexity" evidence="1">
    <location>
        <begin position="11"/>
        <end position="24"/>
    </location>
</feature>
<feature type="compositionally biased region" description="Low complexity" evidence="1">
    <location>
        <begin position="33"/>
        <end position="52"/>
    </location>
</feature>
<dbReference type="PANTHER" id="PTHR37332">
    <property type="entry name" value="EXPRESSED PROTEIN"/>
    <property type="match status" value="1"/>
</dbReference>
<accession>A0A316ZH61</accession>
<dbReference type="OrthoDB" id="14339at2759"/>
<dbReference type="GeneID" id="37272494"/>
<name>A0A316ZH61_9BASI</name>
<gene>
    <name evidence="2" type="ORF">FA09DRAFT_358376</name>
</gene>
<evidence type="ECO:0000313" key="3">
    <source>
        <dbReference type="Proteomes" id="UP000245946"/>
    </source>
</evidence>
<keyword evidence="3" id="KW-1185">Reference proteome</keyword>
<dbReference type="AlphaFoldDB" id="A0A316ZH61"/>
<dbReference type="STRING" id="58919.A0A316ZH61"/>
<feature type="region of interest" description="Disordered" evidence="1">
    <location>
        <begin position="1"/>
        <end position="52"/>
    </location>
</feature>
<proteinExistence type="predicted"/>
<evidence type="ECO:0000313" key="2">
    <source>
        <dbReference type="EMBL" id="PWO00273.1"/>
    </source>
</evidence>
<dbReference type="RefSeq" id="XP_025600551.1">
    <property type="nucleotide sequence ID" value="XM_025744950.1"/>
</dbReference>
<organism evidence="2 3">
    <name type="scientific">Tilletiopsis washingtonensis</name>
    <dbReference type="NCBI Taxonomy" id="58919"/>
    <lineage>
        <taxon>Eukaryota</taxon>
        <taxon>Fungi</taxon>
        <taxon>Dikarya</taxon>
        <taxon>Basidiomycota</taxon>
        <taxon>Ustilaginomycotina</taxon>
        <taxon>Exobasidiomycetes</taxon>
        <taxon>Entylomatales</taxon>
        <taxon>Entylomatales incertae sedis</taxon>
        <taxon>Tilletiopsis</taxon>
    </lineage>
</organism>